<name>A0AAD8F9Y2_BIOPF</name>
<gene>
    <name evidence="2" type="ORF">Bpfe_014474</name>
</gene>
<evidence type="ECO:0000313" key="2">
    <source>
        <dbReference type="EMBL" id="KAK0056073.1"/>
    </source>
</evidence>
<sequence>IQSTSKGTIAHLNLGAIVDQASHANPPPRAIVNYQAYNSDLTPAESQACVPNTGEKNPYKKLTGDLASSHNSSKH</sequence>
<accession>A0AAD8F9Y2</accession>
<organism evidence="2 3">
    <name type="scientific">Biomphalaria pfeifferi</name>
    <name type="common">Bloodfluke planorb</name>
    <name type="synonym">Freshwater snail</name>
    <dbReference type="NCBI Taxonomy" id="112525"/>
    <lineage>
        <taxon>Eukaryota</taxon>
        <taxon>Metazoa</taxon>
        <taxon>Spiralia</taxon>
        <taxon>Lophotrochozoa</taxon>
        <taxon>Mollusca</taxon>
        <taxon>Gastropoda</taxon>
        <taxon>Heterobranchia</taxon>
        <taxon>Euthyneura</taxon>
        <taxon>Panpulmonata</taxon>
        <taxon>Hygrophila</taxon>
        <taxon>Lymnaeoidea</taxon>
        <taxon>Planorbidae</taxon>
        <taxon>Biomphalaria</taxon>
    </lineage>
</organism>
<feature type="compositionally biased region" description="Polar residues" evidence="1">
    <location>
        <begin position="66"/>
        <end position="75"/>
    </location>
</feature>
<feature type="region of interest" description="Disordered" evidence="1">
    <location>
        <begin position="45"/>
        <end position="75"/>
    </location>
</feature>
<feature type="non-terminal residue" evidence="2">
    <location>
        <position position="1"/>
    </location>
</feature>
<dbReference type="Proteomes" id="UP001233172">
    <property type="component" value="Unassembled WGS sequence"/>
</dbReference>
<dbReference type="AlphaFoldDB" id="A0AAD8F9Y2"/>
<evidence type="ECO:0000256" key="1">
    <source>
        <dbReference type="SAM" id="MobiDB-lite"/>
    </source>
</evidence>
<comment type="caution">
    <text evidence="2">The sequence shown here is derived from an EMBL/GenBank/DDBJ whole genome shotgun (WGS) entry which is preliminary data.</text>
</comment>
<feature type="non-terminal residue" evidence="2">
    <location>
        <position position="75"/>
    </location>
</feature>
<keyword evidence="3" id="KW-1185">Reference proteome</keyword>
<dbReference type="EMBL" id="JASAOG010000064">
    <property type="protein sequence ID" value="KAK0056073.1"/>
    <property type="molecule type" value="Genomic_DNA"/>
</dbReference>
<protein>
    <submittedName>
        <fullName evidence="2">Uncharacterized protein</fullName>
    </submittedName>
</protein>
<reference evidence="2" key="1">
    <citation type="journal article" date="2023" name="PLoS Negl. Trop. Dis.">
        <title>A genome sequence for Biomphalaria pfeifferi, the major vector snail for the human-infecting parasite Schistosoma mansoni.</title>
        <authorList>
            <person name="Bu L."/>
            <person name="Lu L."/>
            <person name="Laidemitt M.R."/>
            <person name="Zhang S.M."/>
            <person name="Mutuku M."/>
            <person name="Mkoji G."/>
            <person name="Steinauer M."/>
            <person name="Loker E.S."/>
        </authorList>
    </citation>
    <scope>NUCLEOTIDE SEQUENCE</scope>
    <source>
        <strain evidence="2">KasaAsao</strain>
    </source>
</reference>
<evidence type="ECO:0000313" key="3">
    <source>
        <dbReference type="Proteomes" id="UP001233172"/>
    </source>
</evidence>
<reference evidence="2" key="2">
    <citation type="submission" date="2023-04" db="EMBL/GenBank/DDBJ databases">
        <authorList>
            <person name="Bu L."/>
            <person name="Lu L."/>
            <person name="Laidemitt M.R."/>
            <person name="Zhang S.M."/>
            <person name="Mutuku M."/>
            <person name="Mkoji G."/>
            <person name="Steinauer M."/>
            <person name="Loker E.S."/>
        </authorList>
    </citation>
    <scope>NUCLEOTIDE SEQUENCE</scope>
    <source>
        <strain evidence="2">KasaAsao</strain>
        <tissue evidence="2">Whole Snail</tissue>
    </source>
</reference>
<proteinExistence type="predicted"/>